<sequence>MKYKNEKQIMKKLGIENWRNLSKDKVVKFAAMMPEMDKEVMFKVIEQFPEFAKFANGALEHFEESIKNLSESNSKDFSIIVEGLRETQQILKEELQKPEIDSSERKNLIDNLMKVAEILKELDSNNKRFLKGLSTDSLKSVSIVVLAAVVAIGGKVLLSQLTEEEGDNII</sequence>
<evidence type="ECO:0000313" key="1">
    <source>
        <dbReference type="EMBL" id="SMP64384.1"/>
    </source>
</evidence>
<proteinExistence type="predicted"/>
<protein>
    <submittedName>
        <fullName evidence="1">Uncharacterized protein</fullName>
    </submittedName>
</protein>
<dbReference type="EMBL" id="FXUF01000011">
    <property type="protein sequence ID" value="SMP64384.1"/>
    <property type="molecule type" value="Genomic_DNA"/>
</dbReference>
<keyword evidence="2" id="KW-1185">Reference proteome</keyword>
<comment type="caution">
    <text evidence="1">The sequence shown here is derived from an EMBL/GenBank/DDBJ whole genome shotgun (WGS) entry which is preliminary data.</text>
</comment>
<evidence type="ECO:0000313" key="2">
    <source>
        <dbReference type="Proteomes" id="UP001158066"/>
    </source>
</evidence>
<reference evidence="1" key="1">
    <citation type="submission" date="2017-05" db="EMBL/GenBank/DDBJ databases">
        <authorList>
            <person name="Varghese N."/>
            <person name="Submissions S."/>
        </authorList>
    </citation>
    <scope>NUCLEOTIDE SEQUENCE</scope>
    <source>
        <strain evidence="1">Su22</strain>
    </source>
</reference>
<accession>A0AA46AJX7</accession>
<gene>
    <name evidence="1" type="ORF">SAMN06296020_111136</name>
</gene>
<dbReference type="AlphaFoldDB" id="A0AA46AJX7"/>
<organism evidence="1 2">
    <name type="scientific">Anoxynatronum buryatiense</name>
    <dbReference type="NCBI Taxonomy" id="489973"/>
    <lineage>
        <taxon>Bacteria</taxon>
        <taxon>Bacillati</taxon>
        <taxon>Bacillota</taxon>
        <taxon>Clostridia</taxon>
        <taxon>Eubacteriales</taxon>
        <taxon>Clostridiaceae</taxon>
        <taxon>Anoxynatronum</taxon>
    </lineage>
</organism>
<dbReference type="RefSeq" id="WP_283410048.1">
    <property type="nucleotide sequence ID" value="NZ_FXUF01000011.1"/>
</dbReference>
<name>A0AA46AJX7_9CLOT</name>
<dbReference type="Proteomes" id="UP001158066">
    <property type="component" value="Unassembled WGS sequence"/>
</dbReference>